<proteinExistence type="predicted"/>
<dbReference type="Proteomes" id="UP001161247">
    <property type="component" value="Chromosome 5"/>
</dbReference>
<sequence>MTQVKQNTINDVASQIKPLQKKMFPKEGCPPALLDRGRKIAEERLIVIVGGILSNMEPHTWEEVARSLRKESKLLRVLDLREIYFGSFFPIEVGLFGHLRYLALATAWLTPETQYNIPPSIDNLSNLETFVVEGRHTHVLLPNTVWNMRKLRHLCTTGELAWLEFPKEC</sequence>
<accession>A0AAV1DF45</accession>
<dbReference type="EMBL" id="OX459122">
    <property type="protein sequence ID" value="CAI9106036.1"/>
    <property type="molecule type" value="Genomic_DNA"/>
</dbReference>
<dbReference type="InterPro" id="IPR032675">
    <property type="entry name" value="LRR_dom_sf"/>
</dbReference>
<dbReference type="GO" id="GO:0005737">
    <property type="term" value="C:cytoplasm"/>
    <property type="evidence" value="ECO:0007669"/>
    <property type="project" value="UniProtKB-SubCell"/>
</dbReference>
<dbReference type="PANTHER" id="PTHR23155">
    <property type="entry name" value="DISEASE RESISTANCE PROTEIN RP"/>
    <property type="match status" value="1"/>
</dbReference>
<keyword evidence="2" id="KW-1185">Reference proteome</keyword>
<dbReference type="GO" id="GO:0098542">
    <property type="term" value="P:defense response to other organism"/>
    <property type="evidence" value="ECO:0007669"/>
    <property type="project" value="TreeGrafter"/>
</dbReference>
<reference evidence="1" key="1">
    <citation type="submission" date="2023-03" db="EMBL/GenBank/DDBJ databases">
        <authorList>
            <person name="Julca I."/>
        </authorList>
    </citation>
    <scope>NUCLEOTIDE SEQUENCE</scope>
</reference>
<evidence type="ECO:0000313" key="2">
    <source>
        <dbReference type="Proteomes" id="UP001161247"/>
    </source>
</evidence>
<evidence type="ECO:0000313" key="1">
    <source>
        <dbReference type="EMBL" id="CAI9106036.1"/>
    </source>
</evidence>
<gene>
    <name evidence="1" type="ORF">OLC1_LOCUS14615</name>
</gene>
<dbReference type="Gene3D" id="3.80.10.10">
    <property type="entry name" value="Ribonuclease Inhibitor"/>
    <property type="match status" value="1"/>
</dbReference>
<organism evidence="1 2">
    <name type="scientific">Oldenlandia corymbosa var. corymbosa</name>
    <dbReference type="NCBI Taxonomy" id="529605"/>
    <lineage>
        <taxon>Eukaryota</taxon>
        <taxon>Viridiplantae</taxon>
        <taxon>Streptophyta</taxon>
        <taxon>Embryophyta</taxon>
        <taxon>Tracheophyta</taxon>
        <taxon>Spermatophyta</taxon>
        <taxon>Magnoliopsida</taxon>
        <taxon>eudicotyledons</taxon>
        <taxon>Gunneridae</taxon>
        <taxon>Pentapetalae</taxon>
        <taxon>asterids</taxon>
        <taxon>lamiids</taxon>
        <taxon>Gentianales</taxon>
        <taxon>Rubiaceae</taxon>
        <taxon>Rubioideae</taxon>
        <taxon>Spermacoceae</taxon>
        <taxon>Hedyotis-Oldenlandia complex</taxon>
        <taxon>Oldenlandia</taxon>
    </lineage>
</organism>
<dbReference type="PANTHER" id="PTHR23155:SF1152">
    <property type="entry name" value="AAA+ ATPASE DOMAIN-CONTAINING PROTEIN"/>
    <property type="match status" value="1"/>
</dbReference>
<protein>
    <submittedName>
        <fullName evidence="1">OLC1v1005091C1</fullName>
    </submittedName>
</protein>
<dbReference type="AlphaFoldDB" id="A0AAV1DF45"/>
<dbReference type="SUPFAM" id="SSF52047">
    <property type="entry name" value="RNI-like"/>
    <property type="match status" value="1"/>
</dbReference>
<dbReference type="InterPro" id="IPR044974">
    <property type="entry name" value="Disease_R_plants"/>
</dbReference>
<name>A0AAV1DF45_OLDCO</name>